<comment type="caution">
    <text evidence="2">The sequence shown here is derived from an EMBL/GenBank/DDBJ whole genome shotgun (WGS) entry which is preliminary data.</text>
</comment>
<keyword evidence="3" id="KW-1185">Reference proteome</keyword>
<evidence type="ECO:0000259" key="1">
    <source>
        <dbReference type="SMART" id="SM00782"/>
    </source>
</evidence>
<dbReference type="SUPFAM" id="SSF82057">
    <property type="entry name" value="Prokaryotic SH3-related domain"/>
    <property type="match status" value="1"/>
</dbReference>
<proteinExistence type="predicted"/>
<dbReference type="OrthoDB" id="9810131at2"/>
<dbReference type="InterPro" id="IPR013991">
    <property type="entry name" value="PhnaA_N_proteobac"/>
</dbReference>
<dbReference type="Gene3D" id="2.30.30.40">
    <property type="entry name" value="SH3 Domains"/>
    <property type="match status" value="1"/>
</dbReference>
<name>A0A292YH88_9BACT</name>
<evidence type="ECO:0000313" key="2">
    <source>
        <dbReference type="EMBL" id="GAX88253.1"/>
    </source>
</evidence>
<evidence type="ECO:0000313" key="3">
    <source>
        <dbReference type="Proteomes" id="UP000217944"/>
    </source>
</evidence>
<gene>
    <name evidence="2" type="ORF">LNAT_P1548</name>
</gene>
<feature type="domain" description="PhnA protein N-terminal proteobacterial" evidence="1">
    <location>
        <begin position="5"/>
        <end position="49"/>
    </location>
</feature>
<dbReference type="InterPro" id="IPR013988">
    <property type="entry name" value="YjdM_C"/>
</dbReference>
<dbReference type="EMBL" id="BDME01000006">
    <property type="protein sequence ID" value="GAX88253.1"/>
    <property type="molecule type" value="Genomic_DNA"/>
</dbReference>
<sequence length="176" mass="19955">MNEKEIFNRANNKCELCESDNNLSIYEVFKSDNNDGYVLLCETCKNQIESENYDENHFNCLNNAMWSEIPAVKILSYKILSALGRNDLTDMMYLTDEEMAIANKKEEKILDANGNELKTGDNVTVIKDLDVKGAGKTIKRGTVVKNIRMCDVPGHVSCRVDGIGQVYLKTEFLRKV</sequence>
<accession>A0A292YH88</accession>
<organism evidence="2 3">
    <name type="scientific">Lebetimonas natsushimae</name>
    <dbReference type="NCBI Taxonomy" id="1936991"/>
    <lineage>
        <taxon>Bacteria</taxon>
        <taxon>Pseudomonadati</taxon>
        <taxon>Campylobacterota</taxon>
        <taxon>Epsilonproteobacteria</taxon>
        <taxon>Nautiliales</taxon>
        <taxon>Nautiliaceae</taxon>
        <taxon>Lebetimonas</taxon>
    </lineage>
</organism>
<dbReference type="RefSeq" id="WP_096260079.1">
    <property type="nucleotide sequence ID" value="NZ_BDME01000006.1"/>
</dbReference>
<dbReference type="SMART" id="SM00782">
    <property type="entry name" value="PhnA_Zn_Ribbon"/>
    <property type="match status" value="1"/>
</dbReference>
<dbReference type="Pfam" id="PF03831">
    <property type="entry name" value="YjdM"/>
    <property type="match status" value="1"/>
</dbReference>
<dbReference type="Proteomes" id="UP000217944">
    <property type="component" value="Unassembled WGS sequence"/>
</dbReference>
<protein>
    <submittedName>
        <fullName evidence="2">Protein PhnA</fullName>
    </submittedName>
</protein>
<reference evidence="2 3" key="1">
    <citation type="journal article" date="2017" name="Syst. Appl. Microbiol.">
        <title>Lebetimonas natsushimae sp. nov., a novel strictly anaerobic, moderately thermophilic chemoautotroph isolated from a deep-sea hydrothermal vent polychaete nest in the Mid-Okinawa Trough.</title>
        <authorList>
            <person name="Nagata R."/>
            <person name="Takaki Y."/>
            <person name="Tame A."/>
            <person name="Nunoura T."/>
            <person name="Muto H."/>
            <person name="Mino S."/>
            <person name="Sawayama S."/>
            <person name="Takai K."/>
            <person name="Nakagawa S."/>
        </authorList>
    </citation>
    <scope>NUCLEOTIDE SEQUENCE [LARGE SCALE GENOMIC DNA]</scope>
    <source>
        <strain evidence="2 3">HS1857</strain>
    </source>
</reference>
<dbReference type="AlphaFoldDB" id="A0A292YH88"/>